<dbReference type="SUPFAM" id="SSF53756">
    <property type="entry name" value="UDP-Glycosyltransferase/glycogen phosphorylase"/>
    <property type="match status" value="1"/>
</dbReference>
<feature type="domain" description="Glycosyltransferase subfamily 4-like N-terminal" evidence="3">
    <location>
        <begin position="123"/>
        <end position="187"/>
    </location>
</feature>
<dbReference type="Gene3D" id="3.40.50.2000">
    <property type="entry name" value="Glycogen Phosphorylase B"/>
    <property type="match status" value="2"/>
</dbReference>
<dbReference type="PANTHER" id="PTHR46401">
    <property type="entry name" value="GLYCOSYLTRANSFERASE WBBK-RELATED"/>
    <property type="match status" value="1"/>
</dbReference>
<dbReference type="AlphaFoldDB" id="A0A0N7MBU2"/>
<dbReference type="Pfam" id="PF13439">
    <property type="entry name" value="Glyco_transf_4"/>
    <property type="match status" value="1"/>
</dbReference>
<evidence type="ECO:0000313" key="5">
    <source>
        <dbReference type="Proteomes" id="UP000051184"/>
    </source>
</evidence>
<dbReference type="EC" id="2.4.1.57" evidence="4"/>
<evidence type="ECO:0000256" key="1">
    <source>
        <dbReference type="ARBA" id="ARBA00022679"/>
    </source>
</evidence>
<dbReference type="InterPro" id="IPR028098">
    <property type="entry name" value="Glyco_trans_4-like_N"/>
</dbReference>
<dbReference type="EMBL" id="CYUE01000020">
    <property type="protein sequence ID" value="CUK26360.1"/>
    <property type="molecule type" value="Genomic_DNA"/>
</dbReference>
<proteinExistence type="predicted"/>
<evidence type="ECO:0000313" key="4">
    <source>
        <dbReference type="EMBL" id="CUK26360.1"/>
    </source>
</evidence>
<sequence>MLDAQDIPTTEAMAPTASIAINARFLTRPMSGVDRVAIELTHAFQRQMTDSSSALRYLLPSKPDVLTAPIRPLGGLSKLFRSRPGTGHRWEQLGLPKMLDRDEWLLSLCNTGPLGVRRQAVMVHDAQVFTQPESYSWRFRTLYRHLLPRLARRADVLFTVSDFARRELESFGVFPTGKAVVVHNGCDHMDRISADPNALSRFGLSQNGFFIAIGSQAPHKNLDLLVRLAAQTKLDVPIAVIGDVNTSVFKTVSGRSDHNVRLLGRVDDSAMKALLENARALLFPSKTEGFGLPPLEAMRCGCPVIATTGGAVPEVCGQAPLYAEPDSLHDWVNAIWLLDENKTIAGEMRARGYAQADKFTWDAAAEKILKTLESHDAQHQSRA</sequence>
<evidence type="ECO:0000259" key="3">
    <source>
        <dbReference type="Pfam" id="PF13439"/>
    </source>
</evidence>
<dbReference type="OrthoDB" id="9790710at2"/>
<dbReference type="GO" id="GO:0009103">
    <property type="term" value="P:lipopolysaccharide biosynthetic process"/>
    <property type="evidence" value="ECO:0007669"/>
    <property type="project" value="TreeGrafter"/>
</dbReference>
<dbReference type="Proteomes" id="UP000051184">
    <property type="component" value="Unassembled WGS sequence"/>
</dbReference>
<dbReference type="Pfam" id="PF00534">
    <property type="entry name" value="Glycos_transf_1"/>
    <property type="match status" value="1"/>
</dbReference>
<feature type="domain" description="Glycosyl transferase family 1" evidence="2">
    <location>
        <begin position="208"/>
        <end position="349"/>
    </location>
</feature>
<gene>
    <name evidence="4" type="primary">pimB_2</name>
    <name evidence="4" type="ORF">TA5114_02170</name>
</gene>
<evidence type="ECO:0000259" key="2">
    <source>
        <dbReference type="Pfam" id="PF00534"/>
    </source>
</evidence>
<accession>A0A0N7MBU2</accession>
<dbReference type="InterPro" id="IPR001296">
    <property type="entry name" value="Glyco_trans_1"/>
</dbReference>
<dbReference type="RefSeq" id="WP_058315255.1">
    <property type="nucleotide sequence ID" value="NZ_CYTO01000009.1"/>
</dbReference>
<keyword evidence="4" id="KW-0328">Glycosyltransferase</keyword>
<dbReference type="CDD" id="cd03809">
    <property type="entry name" value="GT4_MtfB-like"/>
    <property type="match status" value="1"/>
</dbReference>
<reference evidence="5" key="1">
    <citation type="submission" date="2015-09" db="EMBL/GenBank/DDBJ databases">
        <authorList>
            <person name="Rodrigo-Torres Lidia"/>
            <person name="Arahal R.David."/>
        </authorList>
    </citation>
    <scope>NUCLEOTIDE SEQUENCE [LARGE SCALE GENOMIC DNA]</scope>
    <source>
        <strain evidence="5">CECT 5114</strain>
    </source>
</reference>
<organism evidence="4 5">
    <name type="scientific">Cognatishimia activa</name>
    <dbReference type="NCBI Taxonomy" id="1715691"/>
    <lineage>
        <taxon>Bacteria</taxon>
        <taxon>Pseudomonadati</taxon>
        <taxon>Pseudomonadota</taxon>
        <taxon>Alphaproteobacteria</taxon>
        <taxon>Rhodobacterales</taxon>
        <taxon>Paracoccaceae</taxon>
        <taxon>Cognatishimia</taxon>
    </lineage>
</organism>
<keyword evidence="1 4" id="KW-0808">Transferase</keyword>
<name>A0A0N7MBU2_9RHOB</name>
<dbReference type="PANTHER" id="PTHR46401:SF2">
    <property type="entry name" value="GLYCOSYLTRANSFERASE WBBK-RELATED"/>
    <property type="match status" value="1"/>
</dbReference>
<keyword evidence="5" id="KW-1185">Reference proteome</keyword>
<dbReference type="GO" id="GO:0016757">
    <property type="term" value="F:glycosyltransferase activity"/>
    <property type="evidence" value="ECO:0007669"/>
    <property type="project" value="UniProtKB-KW"/>
</dbReference>
<protein>
    <submittedName>
        <fullName evidence="4">GDP-mannose-dependent alpha-(1-6)-phosphatidylinositol monomannoside mannosyltransferase</fullName>
        <ecNumber evidence="4">2.4.1.57</ecNumber>
    </submittedName>
</protein>
<dbReference type="STRING" id="1715691.TA5113_00998"/>